<name>A0A0D2M4Y6_9CHLO</name>
<dbReference type="GeneID" id="25728897"/>
<organism evidence="2 3">
    <name type="scientific">Monoraphidium neglectum</name>
    <dbReference type="NCBI Taxonomy" id="145388"/>
    <lineage>
        <taxon>Eukaryota</taxon>
        <taxon>Viridiplantae</taxon>
        <taxon>Chlorophyta</taxon>
        <taxon>core chlorophytes</taxon>
        <taxon>Chlorophyceae</taxon>
        <taxon>CS clade</taxon>
        <taxon>Sphaeropleales</taxon>
        <taxon>Selenastraceae</taxon>
        <taxon>Monoraphidium</taxon>
    </lineage>
</organism>
<dbReference type="Pfam" id="PF13365">
    <property type="entry name" value="Trypsin_2"/>
    <property type="match status" value="1"/>
</dbReference>
<proteinExistence type="inferred from homology"/>
<evidence type="ECO:0000313" key="3">
    <source>
        <dbReference type="Proteomes" id="UP000054498"/>
    </source>
</evidence>
<dbReference type="STRING" id="145388.A0A0D2M4Y6"/>
<keyword evidence="2" id="KW-0378">Hydrolase</keyword>
<dbReference type="InterPro" id="IPR001940">
    <property type="entry name" value="Peptidase_S1C"/>
</dbReference>
<evidence type="ECO:0000313" key="2">
    <source>
        <dbReference type="EMBL" id="KIY96346.1"/>
    </source>
</evidence>
<dbReference type="SUPFAM" id="SSF50494">
    <property type="entry name" value="Trypsin-like serine proteases"/>
    <property type="match status" value="1"/>
</dbReference>
<dbReference type="PANTHER" id="PTHR45980">
    <property type="match status" value="1"/>
</dbReference>
<dbReference type="EMBL" id="KK103049">
    <property type="protein sequence ID" value="KIY96346.1"/>
    <property type="molecule type" value="Genomic_DNA"/>
</dbReference>
<dbReference type="InterPro" id="IPR043504">
    <property type="entry name" value="Peptidase_S1_PA_chymotrypsin"/>
</dbReference>
<dbReference type="GO" id="GO:0006508">
    <property type="term" value="P:proteolysis"/>
    <property type="evidence" value="ECO:0007669"/>
    <property type="project" value="UniProtKB-KW"/>
</dbReference>
<protein>
    <submittedName>
        <fullName evidence="2">Protease Do-like 10</fullName>
        <ecNumber evidence="2">3.4.21.-</ecNumber>
    </submittedName>
</protein>
<dbReference type="Gene3D" id="2.40.10.10">
    <property type="entry name" value="Trypsin-like serine proteases"/>
    <property type="match status" value="2"/>
</dbReference>
<comment type="similarity">
    <text evidence="1">Belongs to the peptidase S1C family.</text>
</comment>
<evidence type="ECO:0000256" key="1">
    <source>
        <dbReference type="ARBA" id="ARBA00010541"/>
    </source>
</evidence>
<dbReference type="OrthoDB" id="4217619at2759"/>
<keyword evidence="2" id="KW-0645">Protease</keyword>
<dbReference type="AlphaFoldDB" id="A0A0D2M4Y6"/>
<dbReference type="KEGG" id="mng:MNEG_11617"/>
<dbReference type="EC" id="3.4.21.-" evidence="2"/>
<sequence length="263" mass="27693">MAVRSGAPHHAGAPRHGAIDEALKRLAVEQLEAQPEVFASGEGVLDSIVKIYCVYSRSDWLLPWQAHPKREGTGTGFVIRDRLILTNAHVVADQTYITVKRHGSGTKYRADVVAVGHAVDLALLTVSDDSFWVEPTPMLPLAMGDVPTLQENVLVIGYPTGGDNTSVTSGVVSRVEVTQYVHAASHLMAIQIDAAINPGNSGGPALRGAGGGNVVVGVAFQNLPSADSIGYIIPIVRARDGCRGRADAAATPGCKEAARLQHL</sequence>
<dbReference type="PANTHER" id="PTHR45980:SF9">
    <property type="entry name" value="PROTEASE DO-LIKE 10, MITOCHONDRIAL-RELATED"/>
    <property type="match status" value="1"/>
</dbReference>
<dbReference type="PRINTS" id="PR00834">
    <property type="entry name" value="PROTEASES2C"/>
</dbReference>
<gene>
    <name evidence="2" type="ORF">MNEG_11617</name>
</gene>
<dbReference type="InterPro" id="IPR009003">
    <property type="entry name" value="Peptidase_S1_PA"/>
</dbReference>
<dbReference type="RefSeq" id="XP_013895366.1">
    <property type="nucleotide sequence ID" value="XM_014039912.1"/>
</dbReference>
<reference evidence="2 3" key="1">
    <citation type="journal article" date="2013" name="BMC Genomics">
        <title>Reconstruction of the lipid metabolism for the microalga Monoraphidium neglectum from its genome sequence reveals characteristics suitable for biofuel production.</title>
        <authorList>
            <person name="Bogen C."/>
            <person name="Al-Dilaimi A."/>
            <person name="Albersmeier A."/>
            <person name="Wichmann J."/>
            <person name="Grundmann M."/>
            <person name="Rupp O."/>
            <person name="Lauersen K.J."/>
            <person name="Blifernez-Klassen O."/>
            <person name="Kalinowski J."/>
            <person name="Goesmann A."/>
            <person name="Mussgnug J.H."/>
            <person name="Kruse O."/>
        </authorList>
    </citation>
    <scope>NUCLEOTIDE SEQUENCE [LARGE SCALE GENOMIC DNA]</scope>
    <source>
        <strain evidence="2 3">SAG 48.87</strain>
    </source>
</reference>
<dbReference type="GO" id="GO:0004252">
    <property type="term" value="F:serine-type endopeptidase activity"/>
    <property type="evidence" value="ECO:0007669"/>
    <property type="project" value="InterPro"/>
</dbReference>
<dbReference type="Proteomes" id="UP000054498">
    <property type="component" value="Unassembled WGS sequence"/>
</dbReference>
<keyword evidence="3" id="KW-1185">Reference proteome</keyword>
<accession>A0A0D2M4Y6</accession>